<protein>
    <submittedName>
        <fullName evidence="1">Uncharacterized protein</fullName>
    </submittedName>
</protein>
<name>A0A0K2T728_LEPSM</name>
<dbReference type="EMBL" id="HACA01004452">
    <property type="protein sequence ID" value="CDW21813.1"/>
    <property type="molecule type" value="Transcribed_RNA"/>
</dbReference>
<sequence length="71" mass="8483">MALFNHKSINFSFFYWVNQFWLLLSEICGTPKELLRINILIPHKTHINIWRCKMSGVTMCCTLEHDCMNHL</sequence>
<dbReference type="AlphaFoldDB" id="A0A0K2T728"/>
<organism evidence="1">
    <name type="scientific">Lepeophtheirus salmonis</name>
    <name type="common">Salmon louse</name>
    <name type="synonym">Caligus salmonis</name>
    <dbReference type="NCBI Taxonomy" id="72036"/>
    <lineage>
        <taxon>Eukaryota</taxon>
        <taxon>Metazoa</taxon>
        <taxon>Ecdysozoa</taxon>
        <taxon>Arthropoda</taxon>
        <taxon>Crustacea</taxon>
        <taxon>Multicrustacea</taxon>
        <taxon>Hexanauplia</taxon>
        <taxon>Copepoda</taxon>
        <taxon>Siphonostomatoida</taxon>
        <taxon>Caligidae</taxon>
        <taxon>Lepeophtheirus</taxon>
    </lineage>
</organism>
<evidence type="ECO:0000313" key="1">
    <source>
        <dbReference type="EMBL" id="CDW21813.1"/>
    </source>
</evidence>
<reference evidence="1" key="1">
    <citation type="submission" date="2014-05" db="EMBL/GenBank/DDBJ databases">
        <authorList>
            <person name="Chronopoulou M."/>
        </authorList>
    </citation>
    <scope>NUCLEOTIDE SEQUENCE</scope>
    <source>
        <tissue evidence="1">Whole organism</tissue>
    </source>
</reference>
<accession>A0A0K2T728</accession>
<proteinExistence type="predicted"/>